<keyword evidence="2" id="KW-0812">Transmembrane</keyword>
<keyword evidence="2" id="KW-1133">Transmembrane helix</keyword>
<feature type="region of interest" description="Disordered" evidence="1">
    <location>
        <begin position="94"/>
        <end position="117"/>
    </location>
</feature>
<proteinExistence type="predicted"/>
<gene>
    <name evidence="3" type="ORF">A2664_01985</name>
</gene>
<evidence type="ECO:0000256" key="1">
    <source>
        <dbReference type="SAM" id="MobiDB-lite"/>
    </source>
</evidence>
<organism evidence="3 4">
    <name type="scientific">Candidatus Taylorbacteria bacterium RIFCSPHIGHO2_01_FULL_46_22b</name>
    <dbReference type="NCBI Taxonomy" id="1802301"/>
    <lineage>
        <taxon>Bacteria</taxon>
        <taxon>Candidatus Tayloriibacteriota</taxon>
    </lineage>
</organism>
<name>A0A1G2M2V9_9BACT</name>
<dbReference type="Proteomes" id="UP000178873">
    <property type="component" value="Unassembled WGS sequence"/>
</dbReference>
<dbReference type="AlphaFoldDB" id="A0A1G2M2V9"/>
<keyword evidence="2" id="KW-0472">Membrane</keyword>
<evidence type="ECO:0000313" key="4">
    <source>
        <dbReference type="Proteomes" id="UP000178873"/>
    </source>
</evidence>
<accession>A0A1G2M2V9</accession>
<evidence type="ECO:0000313" key="3">
    <source>
        <dbReference type="EMBL" id="OHA18218.1"/>
    </source>
</evidence>
<sequence length="284" mass="31199">MENENVSLEGKTKNKSLTIISWVVGVLLALTGFVSLFSDLIPGLFLLLAALVILKPTRQFVMSKIPIQIGRSIKIGIAVLFLVIAGATMETKPRQDVASNNSAGQAQESESTQTTVAPIEQVAAKPKTLEERITSTINTSLGSQTNTKKPRVVEVILDPYKPSMLTEYGYKGGESVTGVLIKINSDENLTTNLQKGTMHNEATKTAQAIFPLNSTIGDIIIWSQLPVKDQYGNVKDGTAIVYSIARPLFAKINWSNFNHRDLPTLLKSESRIDDRNNYYEAIKF</sequence>
<comment type="caution">
    <text evidence="3">The sequence shown here is derived from an EMBL/GenBank/DDBJ whole genome shotgun (WGS) entry which is preliminary data.</text>
</comment>
<feature type="compositionally biased region" description="Polar residues" evidence="1">
    <location>
        <begin position="97"/>
        <end position="116"/>
    </location>
</feature>
<evidence type="ECO:0000256" key="2">
    <source>
        <dbReference type="SAM" id="Phobius"/>
    </source>
</evidence>
<dbReference type="EMBL" id="MHRF01000007">
    <property type="protein sequence ID" value="OHA18218.1"/>
    <property type="molecule type" value="Genomic_DNA"/>
</dbReference>
<feature type="transmembrane region" description="Helical" evidence="2">
    <location>
        <begin position="20"/>
        <end position="53"/>
    </location>
</feature>
<protein>
    <submittedName>
        <fullName evidence="3">Uncharacterized protein</fullName>
    </submittedName>
</protein>
<reference evidence="3 4" key="1">
    <citation type="journal article" date="2016" name="Nat. Commun.">
        <title>Thousands of microbial genomes shed light on interconnected biogeochemical processes in an aquifer system.</title>
        <authorList>
            <person name="Anantharaman K."/>
            <person name="Brown C.T."/>
            <person name="Hug L.A."/>
            <person name="Sharon I."/>
            <person name="Castelle C.J."/>
            <person name="Probst A.J."/>
            <person name="Thomas B.C."/>
            <person name="Singh A."/>
            <person name="Wilkins M.J."/>
            <person name="Karaoz U."/>
            <person name="Brodie E.L."/>
            <person name="Williams K.H."/>
            <person name="Hubbard S.S."/>
            <person name="Banfield J.F."/>
        </authorList>
    </citation>
    <scope>NUCLEOTIDE SEQUENCE [LARGE SCALE GENOMIC DNA]</scope>
</reference>
<dbReference type="STRING" id="1802301.A2664_01985"/>
<feature type="transmembrane region" description="Helical" evidence="2">
    <location>
        <begin position="73"/>
        <end position="89"/>
    </location>
</feature>